<gene>
    <name evidence="4" type="ORF">FEA53_10150</name>
    <name evidence="3" type="ORF">FEB89_10250</name>
    <name evidence="1" type="ORF">NCTC10638_00964</name>
    <name evidence="2" type="ORF">NCTC9380_01584</name>
</gene>
<dbReference type="Proteomes" id="UP000254031">
    <property type="component" value="Unassembled WGS sequence"/>
</dbReference>
<dbReference type="Proteomes" id="UP000318394">
    <property type="component" value="Unassembled WGS sequence"/>
</dbReference>
<accession>A0A249A3J1</accession>
<organism evidence="4 7">
    <name type="scientific">Mannheimia haemolytica</name>
    <name type="common">Pasteurella haemolytica</name>
    <dbReference type="NCBI Taxonomy" id="75985"/>
    <lineage>
        <taxon>Bacteria</taxon>
        <taxon>Pseudomonadati</taxon>
        <taxon>Pseudomonadota</taxon>
        <taxon>Gammaproteobacteria</taxon>
        <taxon>Pasteurellales</taxon>
        <taxon>Pasteurellaceae</taxon>
        <taxon>Mannheimia</taxon>
    </lineage>
</organism>
<evidence type="ECO:0008006" key="9">
    <source>
        <dbReference type="Google" id="ProtNLM"/>
    </source>
</evidence>
<proteinExistence type="predicted"/>
<evidence type="ECO:0000313" key="4">
    <source>
        <dbReference type="EMBL" id="TRB73583.1"/>
    </source>
</evidence>
<keyword evidence="8" id="KW-1185">Reference proteome</keyword>
<protein>
    <recommendedName>
        <fullName evidence="9">Lipoprotein</fullName>
    </recommendedName>
</protein>
<sequence length="94" mass="10596">MRYWLISLSILLSGCVVPVTPTGQAGIPMPIIIGVSDPLDSKEVHICTLKPFTQEYRSEHSSRGRAKLNVQKQCRANHSEMFCEEKDIVCKTYD</sequence>
<dbReference type="EMBL" id="UGPN01000002">
    <property type="protein sequence ID" value="STY59783.1"/>
    <property type="molecule type" value="Genomic_DNA"/>
</dbReference>
<reference evidence="5 6" key="1">
    <citation type="submission" date="2018-06" db="EMBL/GenBank/DDBJ databases">
        <authorList>
            <consortium name="Pathogen Informatics"/>
            <person name="Doyle S."/>
        </authorList>
    </citation>
    <scope>NUCLEOTIDE SEQUENCE [LARGE SCALE GENOMIC DNA]</scope>
    <source>
        <strain evidence="1 6">NCTC10638</strain>
        <strain evidence="2 5">NCTC9380</strain>
    </source>
</reference>
<evidence type="ECO:0000313" key="6">
    <source>
        <dbReference type="Proteomes" id="UP000254802"/>
    </source>
</evidence>
<reference evidence="7 8" key="2">
    <citation type="journal article" date="2019" name="Vet. Microbiol.">
        <title>Genetic characterization of susceptible and multi-drug resistant Mannheimia haemolytica isolated from high-risk stocker calves prior to and after antimicrobial metaphylaxis.</title>
        <authorList>
            <person name="Snyder E.R."/>
            <person name="Alvarez-Narvaez S."/>
            <person name="Credille B.C."/>
        </authorList>
    </citation>
    <scope>NUCLEOTIDE SEQUENCE [LARGE SCALE GENOMIC DNA]</scope>
    <source>
        <strain evidence="4 7">UGA-R5-128-1</strain>
        <strain evidence="3 8">UGA-R7-163-1</strain>
    </source>
</reference>
<dbReference type="STRING" id="75985.WC39_13575"/>
<dbReference type="PROSITE" id="PS51257">
    <property type="entry name" value="PROKAR_LIPOPROTEIN"/>
    <property type="match status" value="1"/>
</dbReference>
<dbReference type="KEGG" id="mhay:VK67_13580"/>
<dbReference type="GeneID" id="67370368"/>
<dbReference type="EMBL" id="UGPL01000006">
    <property type="protein sequence ID" value="STY66291.1"/>
    <property type="molecule type" value="Genomic_DNA"/>
</dbReference>
<evidence type="ECO:0000313" key="1">
    <source>
        <dbReference type="EMBL" id="STY59783.1"/>
    </source>
</evidence>
<evidence type="ECO:0000313" key="2">
    <source>
        <dbReference type="EMBL" id="STY66291.1"/>
    </source>
</evidence>
<dbReference type="RefSeq" id="WP_006249755.1">
    <property type="nucleotide sequence ID" value="NZ_CP011098.1"/>
</dbReference>
<dbReference type="Proteomes" id="UP000254802">
    <property type="component" value="Unassembled WGS sequence"/>
</dbReference>
<dbReference type="Proteomes" id="UP000315164">
    <property type="component" value="Unassembled WGS sequence"/>
</dbReference>
<dbReference type="EMBL" id="VAJI01000024">
    <property type="protein sequence ID" value="TRB35945.1"/>
    <property type="molecule type" value="Genomic_DNA"/>
</dbReference>
<dbReference type="AlphaFoldDB" id="A0A249A3J1"/>
<evidence type="ECO:0000313" key="7">
    <source>
        <dbReference type="Proteomes" id="UP000315164"/>
    </source>
</evidence>
<dbReference type="KEGG" id="mhaq:WC39_13575"/>
<evidence type="ECO:0000313" key="8">
    <source>
        <dbReference type="Proteomes" id="UP000318394"/>
    </source>
</evidence>
<evidence type="ECO:0000313" key="5">
    <source>
        <dbReference type="Proteomes" id="UP000254031"/>
    </source>
</evidence>
<evidence type="ECO:0000313" key="3">
    <source>
        <dbReference type="EMBL" id="TRB35945.1"/>
    </source>
</evidence>
<dbReference type="OrthoDB" id="6650121at2"/>
<dbReference type="EMBL" id="VAJB01000023">
    <property type="protein sequence ID" value="TRB73583.1"/>
    <property type="molecule type" value="Genomic_DNA"/>
</dbReference>
<name>A0A249A3J1_MANHA</name>